<evidence type="ECO:0000313" key="7">
    <source>
        <dbReference type="Proteomes" id="UP001152885"/>
    </source>
</evidence>
<dbReference type="EC" id="2.1.1.22" evidence="2"/>
<dbReference type="Proteomes" id="UP001152885">
    <property type="component" value="Unassembled WGS sequence"/>
</dbReference>
<dbReference type="AlphaFoldDB" id="A0A9W4TUQ2"/>
<comment type="caution">
    <text evidence="6">The sequence shown here is derived from an EMBL/GenBank/DDBJ whole genome shotgun (WGS) entry which is preliminary data.</text>
</comment>
<dbReference type="InterPro" id="IPR029063">
    <property type="entry name" value="SAM-dependent_MTases_sf"/>
</dbReference>
<dbReference type="Gene3D" id="3.40.50.150">
    <property type="entry name" value="Vaccinia Virus protein VP39"/>
    <property type="match status" value="1"/>
</dbReference>
<evidence type="ECO:0000256" key="5">
    <source>
        <dbReference type="ARBA" id="ARBA00022691"/>
    </source>
</evidence>
<evidence type="ECO:0000313" key="6">
    <source>
        <dbReference type="EMBL" id="CAI5755994.1"/>
    </source>
</evidence>
<accession>A0A9W4TUQ2</accession>
<dbReference type="SUPFAM" id="SSF53335">
    <property type="entry name" value="S-adenosyl-L-methionine-dependent methyltransferases"/>
    <property type="match status" value="1"/>
</dbReference>
<reference evidence="6" key="1">
    <citation type="submission" date="2022-12" db="EMBL/GenBank/DDBJ databases">
        <authorList>
            <person name="Brejova B."/>
        </authorList>
    </citation>
    <scope>NUCLEOTIDE SEQUENCE</scope>
</reference>
<evidence type="ECO:0000256" key="4">
    <source>
        <dbReference type="ARBA" id="ARBA00022679"/>
    </source>
</evidence>
<sequence>MSNKDIEEYNALTSTLNSYYQFYNYQSDQIIKPRLLKFKTLTDDEKELIPWYEQYTSNLKQCLEMNREFTTGLSLNIAKDWGVLNPPNEWAQATTKEFEITAACLLQLMREWSDEGKAERDISFKLILKELEELFPDLNSRPNVKILVPGCGLGRLVLELVMLGFFTQGNEISYHMLLTSNFVLNYCQYAHSFSIFPFLFKSSHLIKRNYQIRPVTIPDVSPFIINELQERNPNIPYAELMSIIAGSFIDLYGPNSNDDKFKTKQSFDIVVTNFFLDTASNIIQYIKTIHYVLKSGGKWINFGPWLWHFESDYNVTFAEGLNNDGERIPNINKGLELSREDVIELVKNMGFNFIKHESDIKSTYCKDIKSLGSFEYSCDFWVCEKIDK</sequence>
<organism evidence="6 7">
    <name type="scientific">Candida verbasci</name>
    <dbReference type="NCBI Taxonomy" id="1227364"/>
    <lineage>
        <taxon>Eukaryota</taxon>
        <taxon>Fungi</taxon>
        <taxon>Dikarya</taxon>
        <taxon>Ascomycota</taxon>
        <taxon>Saccharomycotina</taxon>
        <taxon>Pichiomycetes</taxon>
        <taxon>Debaryomycetaceae</taxon>
        <taxon>Candida/Lodderomyces clade</taxon>
        <taxon>Candida</taxon>
    </lineage>
</organism>
<dbReference type="Pfam" id="PF07942">
    <property type="entry name" value="CARME"/>
    <property type="match status" value="1"/>
</dbReference>
<name>A0A9W4TUQ2_9ASCO</name>
<dbReference type="GO" id="GO:0030735">
    <property type="term" value="F:carnosine N-methyltransferase activity"/>
    <property type="evidence" value="ECO:0007669"/>
    <property type="project" value="UniProtKB-EC"/>
</dbReference>
<dbReference type="GO" id="GO:0032259">
    <property type="term" value="P:methylation"/>
    <property type="evidence" value="ECO:0007669"/>
    <property type="project" value="UniProtKB-KW"/>
</dbReference>
<dbReference type="SMART" id="SM01296">
    <property type="entry name" value="N2227"/>
    <property type="match status" value="1"/>
</dbReference>
<dbReference type="PANTHER" id="PTHR12303">
    <property type="entry name" value="CARNOSINE N-METHYLTRANSFERASE"/>
    <property type="match status" value="1"/>
</dbReference>
<protein>
    <recommendedName>
        <fullName evidence="2">carnosine N-methyltransferase</fullName>
        <ecNumber evidence="2">2.1.1.22</ecNumber>
    </recommendedName>
</protein>
<dbReference type="EMBL" id="CANTUO010000001">
    <property type="protein sequence ID" value="CAI5755994.1"/>
    <property type="molecule type" value="Genomic_DNA"/>
</dbReference>
<keyword evidence="3" id="KW-0489">Methyltransferase</keyword>
<gene>
    <name evidence="6" type="ORF">CANVERA_P0512</name>
</gene>
<keyword evidence="7" id="KW-1185">Reference proteome</keyword>
<keyword evidence="5" id="KW-0949">S-adenosyl-L-methionine</keyword>
<comment type="similarity">
    <text evidence="1">Belongs to the carnosine N-methyltransferase family.</text>
</comment>
<evidence type="ECO:0000256" key="1">
    <source>
        <dbReference type="ARBA" id="ARBA00010086"/>
    </source>
</evidence>
<dbReference type="InterPro" id="IPR012901">
    <property type="entry name" value="CARME"/>
</dbReference>
<evidence type="ECO:0000256" key="3">
    <source>
        <dbReference type="ARBA" id="ARBA00022603"/>
    </source>
</evidence>
<keyword evidence="4" id="KW-0808">Transferase</keyword>
<dbReference type="OrthoDB" id="978at2759"/>
<dbReference type="PANTHER" id="PTHR12303:SF6">
    <property type="entry name" value="CARNOSINE N-METHYLTRANSFERASE"/>
    <property type="match status" value="1"/>
</dbReference>
<proteinExistence type="inferred from homology"/>
<evidence type="ECO:0000256" key="2">
    <source>
        <dbReference type="ARBA" id="ARBA00012003"/>
    </source>
</evidence>